<evidence type="ECO:0000256" key="1">
    <source>
        <dbReference type="ARBA" id="ARBA00005125"/>
    </source>
</evidence>
<comment type="pathway">
    <text evidence="1">Bacterial outer membrane biogenesis; LPS O-antigen biosynthesis.</text>
</comment>
<dbReference type="STRING" id="1397666.RS24_00792"/>
<evidence type="ECO:0000313" key="5">
    <source>
        <dbReference type="Proteomes" id="UP000016762"/>
    </source>
</evidence>
<dbReference type="SUPFAM" id="SSF51735">
    <property type="entry name" value="NAD(P)-binding Rossmann-fold domains"/>
    <property type="match status" value="1"/>
</dbReference>
<evidence type="ECO:0000259" key="3">
    <source>
        <dbReference type="PROSITE" id="PS50206"/>
    </source>
</evidence>
<dbReference type="PANTHER" id="PTHR43000">
    <property type="entry name" value="DTDP-D-GLUCOSE 4,6-DEHYDRATASE-RELATED"/>
    <property type="match status" value="1"/>
</dbReference>
<comment type="caution">
    <text evidence="4">The sequence shown here is derived from an EMBL/GenBank/DDBJ whole genome shotgun (WGS) entry which is preliminary data.</text>
</comment>
<sequence>MDRVIVIGGSGFMGSHTADELSKRGYKVTIFDREKSAWLREGQDFVSGDMLDLDALAKTMEGAKYLYHFGGIADIGEARQRPFDTINQNVLGATIAMEAAVQEGIERFVYASTMYVHSPHGSFYRASKQASEIIIESYSEKFEVDYTLLRYGSLYGPRAQDWNGLRKYINQVIRSGKLEYNGTGKERREYIHVLDAARLSVDVLDNKHKNQAITVTGQQILNSNELIDLIFEITGAKRNVVFLDEESNNDHYVMTPYRYRPKTAKKLVPDEFIDIGQGVYDIIEEISSEIENDN</sequence>
<feature type="domain" description="Rhodanese" evidence="3">
    <location>
        <begin position="2"/>
        <end position="47"/>
    </location>
</feature>
<dbReference type="PATRIC" id="fig|1397666.3.peg.720"/>
<dbReference type="Proteomes" id="UP000016762">
    <property type="component" value="Unassembled WGS sequence"/>
</dbReference>
<dbReference type="InterPro" id="IPR036291">
    <property type="entry name" value="NAD(P)-bd_dom_sf"/>
</dbReference>
<gene>
    <name evidence="4" type="ORF">RS24_00792</name>
</gene>
<dbReference type="AlphaFoldDB" id="U2XPK1"/>
<keyword evidence="5" id="KW-1185">Reference proteome</keyword>
<dbReference type="RefSeq" id="WP_021776829.1">
    <property type="nucleotide sequence ID" value="NZ_AWXE01000002.1"/>
</dbReference>
<name>U2XPK1_9PROT</name>
<dbReference type="Gene3D" id="3.40.50.720">
    <property type="entry name" value="NAD(P)-binding Rossmann-like Domain"/>
    <property type="match status" value="1"/>
</dbReference>
<evidence type="ECO:0000256" key="2">
    <source>
        <dbReference type="ARBA" id="ARBA00007637"/>
    </source>
</evidence>
<dbReference type="eggNOG" id="COG0451">
    <property type="taxonomic scope" value="Bacteria"/>
</dbReference>
<organism evidence="4 5">
    <name type="scientific">Candidatus Micropelagius thuwalensis</name>
    <dbReference type="NCBI Taxonomy" id="1397666"/>
    <lineage>
        <taxon>Bacteria</taxon>
        <taxon>Pseudomonadati</taxon>
        <taxon>Pseudomonadota</taxon>
        <taxon>Alphaproteobacteria</taxon>
        <taxon>PS1 clade</taxon>
        <taxon>Candidatus Micropelagius</taxon>
    </lineage>
</organism>
<dbReference type="OrthoDB" id="9811425at2"/>
<dbReference type="CDD" id="cd08946">
    <property type="entry name" value="SDR_e"/>
    <property type="match status" value="1"/>
</dbReference>
<comment type="similarity">
    <text evidence="2">Belongs to the NAD(P)-dependent epimerase/dehydratase family.</text>
</comment>
<dbReference type="Pfam" id="PF01370">
    <property type="entry name" value="Epimerase"/>
    <property type="match status" value="1"/>
</dbReference>
<reference evidence="4 5" key="1">
    <citation type="journal article" date="2014" name="FEMS Microbiol. Ecol.">
        <title>Genomic differentiation among two strains of the PS1 clade isolated from geographically separated marine habitats.</title>
        <authorList>
            <person name="Jimenez-Infante F."/>
            <person name="Ngugi D.K."/>
            <person name="Alam I."/>
            <person name="Rashid M."/>
            <person name="Baalawi W."/>
            <person name="Kamau A.A."/>
            <person name="Bajic V.B."/>
            <person name="Stingl U."/>
        </authorList>
    </citation>
    <scope>NUCLEOTIDE SEQUENCE [LARGE SCALE GENOMIC DNA]</scope>
    <source>
        <strain evidence="4 5">RS24</strain>
    </source>
</reference>
<dbReference type="InterPro" id="IPR001509">
    <property type="entry name" value="Epimerase_deHydtase"/>
</dbReference>
<dbReference type="PROSITE" id="PS50206">
    <property type="entry name" value="RHODANESE_3"/>
    <property type="match status" value="1"/>
</dbReference>
<evidence type="ECO:0000313" key="4">
    <source>
        <dbReference type="EMBL" id="ERL47072.1"/>
    </source>
</evidence>
<dbReference type="InterPro" id="IPR001763">
    <property type="entry name" value="Rhodanese-like_dom"/>
</dbReference>
<protein>
    <recommendedName>
        <fullName evidence="3">Rhodanese domain-containing protein</fullName>
    </recommendedName>
</protein>
<dbReference type="EMBL" id="AWXE01000002">
    <property type="protein sequence ID" value="ERL47072.1"/>
    <property type="molecule type" value="Genomic_DNA"/>
</dbReference>
<proteinExistence type="inferred from homology"/>
<accession>U2XPK1</accession>